<gene>
    <name evidence="3" type="ORF">EXIGLDRAFT_519546</name>
</gene>
<feature type="region of interest" description="Disordered" evidence="1">
    <location>
        <begin position="97"/>
        <end position="117"/>
    </location>
</feature>
<name>A0A166N1B0_EXIGL</name>
<dbReference type="EMBL" id="KV426809">
    <property type="protein sequence ID" value="KZV78644.1"/>
    <property type="molecule type" value="Genomic_DNA"/>
</dbReference>
<dbReference type="InParanoid" id="A0A166N1B0"/>
<dbReference type="InterPro" id="IPR000719">
    <property type="entry name" value="Prot_kinase_dom"/>
</dbReference>
<protein>
    <recommendedName>
        <fullName evidence="2">Protein kinase domain-containing protein</fullName>
    </recommendedName>
</protein>
<dbReference type="Proteomes" id="UP000077266">
    <property type="component" value="Unassembled WGS sequence"/>
</dbReference>
<evidence type="ECO:0000259" key="2">
    <source>
        <dbReference type="PROSITE" id="PS50011"/>
    </source>
</evidence>
<dbReference type="GO" id="GO:0004674">
    <property type="term" value="F:protein serine/threonine kinase activity"/>
    <property type="evidence" value="ECO:0007669"/>
    <property type="project" value="TreeGrafter"/>
</dbReference>
<dbReference type="Gene3D" id="1.10.510.10">
    <property type="entry name" value="Transferase(Phosphotransferase) domain 1"/>
    <property type="match status" value="1"/>
</dbReference>
<dbReference type="InterPro" id="IPR051681">
    <property type="entry name" value="Ser/Thr_Kinases-Pseudokinases"/>
</dbReference>
<dbReference type="PROSITE" id="PS50011">
    <property type="entry name" value="PROTEIN_KINASE_DOM"/>
    <property type="match status" value="1"/>
</dbReference>
<evidence type="ECO:0000313" key="3">
    <source>
        <dbReference type="EMBL" id="KZV78644.1"/>
    </source>
</evidence>
<evidence type="ECO:0000256" key="1">
    <source>
        <dbReference type="SAM" id="MobiDB-lite"/>
    </source>
</evidence>
<proteinExistence type="predicted"/>
<dbReference type="STRING" id="1314781.A0A166N1B0"/>
<dbReference type="InterPro" id="IPR011009">
    <property type="entry name" value="Kinase-like_dom_sf"/>
</dbReference>
<organism evidence="3 4">
    <name type="scientific">Exidia glandulosa HHB12029</name>
    <dbReference type="NCBI Taxonomy" id="1314781"/>
    <lineage>
        <taxon>Eukaryota</taxon>
        <taxon>Fungi</taxon>
        <taxon>Dikarya</taxon>
        <taxon>Basidiomycota</taxon>
        <taxon>Agaricomycotina</taxon>
        <taxon>Agaricomycetes</taxon>
        <taxon>Auriculariales</taxon>
        <taxon>Exidiaceae</taxon>
        <taxon>Exidia</taxon>
    </lineage>
</organism>
<keyword evidence="4" id="KW-1185">Reference proteome</keyword>
<sequence length="265" mass="29269">MSAHPDPSTMTPLKDYLASHPSAQRSLLLQQVAAQLAAYHMTTRVVHGDVKMANVQVALNGVIKLGESTKSAPISCEARASVSVLVDEHGYARLPKSRATAPVTSRPRAPANPDERLPMTTATDVYAFAWLVFHVYTDIDPHELARDPQTMRLIASGVKPNKPGPRTIPVHRGLDDPLWDVITRCWELNPALRPSMDEVLRAFDPPTAPPPGLNAEVPRIFYPADLRYFWTNIGSGPLSYALELSESLEDTVHVIPLELTSFWRV</sequence>
<dbReference type="PANTHER" id="PTHR44329">
    <property type="entry name" value="SERINE/THREONINE-PROTEIN KINASE TNNI3K-RELATED"/>
    <property type="match status" value="1"/>
</dbReference>
<reference evidence="3 4" key="1">
    <citation type="journal article" date="2016" name="Mol. Biol. Evol.">
        <title>Comparative Genomics of Early-Diverging Mushroom-Forming Fungi Provides Insights into the Origins of Lignocellulose Decay Capabilities.</title>
        <authorList>
            <person name="Nagy L.G."/>
            <person name="Riley R."/>
            <person name="Tritt A."/>
            <person name="Adam C."/>
            <person name="Daum C."/>
            <person name="Floudas D."/>
            <person name="Sun H."/>
            <person name="Yadav J.S."/>
            <person name="Pangilinan J."/>
            <person name="Larsson K.H."/>
            <person name="Matsuura K."/>
            <person name="Barry K."/>
            <person name="Labutti K."/>
            <person name="Kuo R."/>
            <person name="Ohm R.A."/>
            <person name="Bhattacharya S.S."/>
            <person name="Shirouzu T."/>
            <person name="Yoshinaga Y."/>
            <person name="Martin F.M."/>
            <person name="Grigoriev I.V."/>
            <person name="Hibbett D.S."/>
        </authorList>
    </citation>
    <scope>NUCLEOTIDE SEQUENCE [LARGE SCALE GENOMIC DNA]</scope>
    <source>
        <strain evidence="3 4">HHB12029</strain>
    </source>
</reference>
<accession>A0A166N1B0</accession>
<dbReference type="SUPFAM" id="SSF56112">
    <property type="entry name" value="Protein kinase-like (PK-like)"/>
    <property type="match status" value="1"/>
</dbReference>
<feature type="domain" description="Protein kinase" evidence="2">
    <location>
        <begin position="1"/>
        <end position="207"/>
    </location>
</feature>
<dbReference type="InterPro" id="IPR001245">
    <property type="entry name" value="Ser-Thr/Tyr_kinase_cat_dom"/>
</dbReference>
<dbReference type="GO" id="GO:0005524">
    <property type="term" value="F:ATP binding"/>
    <property type="evidence" value="ECO:0007669"/>
    <property type="project" value="InterPro"/>
</dbReference>
<dbReference type="AlphaFoldDB" id="A0A166N1B0"/>
<dbReference type="Pfam" id="PF07714">
    <property type="entry name" value="PK_Tyr_Ser-Thr"/>
    <property type="match status" value="1"/>
</dbReference>
<dbReference type="OrthoDB" id="4062651at2759"/>
<evidence type="ECO:0000313" key="4">
    <source>
        <dbReference type="Proteomes" id="UP000077266"/>
    </source>
</evidence>